<dbReference type="InterPro" id="IPR003594">
    <property type="entry name" value="HATPase_dom"/>
</dbReference>
<keyword evidence="7" id="KW-0812">Transmembrane</keyword>
<keyword evidence="5 9" id="KW-0418">Kinase</keyword>
<evidence type="ECO:0000256" key="1">
    <source>
        <dbReference type="ARBA" id="ARBA00000085"/>
    </source>
</evidence>
<dbReference type="GO" id="GO:0016301">
    <property type="term" value="F:kinase activity"/>
    <property type="evidence" value="ECO:0007669"/>
    <property type="project" value="UniProtKB-KW"/>
</dbReference>
<dbReference type="Pfam" id="PF00512">
    <property type="entry name" value="HisKA"/>
    <property type="match status" value="1"/>
</dbReference>
<dbReference type="Gene3D" id="3.30.565.10">
    <property type="entry name" value="Histidine kinase-like ATPase, C-terminal domain"/>
    <property type="match status" value="1"/>
</dbReference>
<dbReference type="SUPFAM" id="SSF47384">
    <property type="entry name" value="Homodimeric domain of signal transducing histidine kinase"/>
    <property type="match status" value="1"/>
</dbReference>
<keyword evidence="4" id="KW-0808">Transferase</keyword>
<sequence>MSARTPIPWPGMALAAMTLTMLNQTALPKLVLVLVGLFWLLSLWVEWLRPRPAPQMVERPTPNAPEQVTIGGIRASIEAMGFPLVVIDHSRVLAANQAARDTFGRHIIGQDARIALRHPDAVRLLDMADGESVTIRGLTGAGSLWQVTRRRIDAGHWAIELRDRTAEADISRAHTDFVANASHELRTPLASIIGYIETLVDTPEGMDPAMRLRFLNIVLSQAQRMQALVADLMSLSQLEAEKHDAPTEPVDMNALAQMVTASFAPLPGQRESRVCLTLPGDGVALTVQGDPRQLEQLLRNLVDNALKYGHHDTPVRVILDHTGADGRRPMAVLQVIDQGAGIAPDHLPHLTRRFYRTDPGRSQSAGGTGLGLAIVKHIVERHRGQLDIASEVGVGTCFTIRLPLTGARLNAV</sequence>
<dbReference type="Gene3D" id="1.10.287.130">
    <property type="match status" value="1"/>
</dbReference>
<evidence type="ECO:0000256" key="7">
    <source>
        <dbReference type="SAM" id="Phobius"/>
    </source>
</evidence>
<feature type="domain" description="Histidine kinase" evidence="8">
    <location>
        <begin position="180"/>
        <end position="406"/>
    </location>
</feature>
<dbReference type="Pfam" id="PF02518">
    <property type="entry name" value="HATPase_c"/>
    <property type="match status" value="1"/>
</dbReference>
<dbReference type="InterPro" id="IPR050736">
    <property type="entry name" value="Sensor_HK_Regulatory"/>
</dbReference>
<dbReference type="InterPro" id="IPR004358">
    <property type="entry name" value="Sig_transdc_His_kin-like_C"/>
</dbReference>
<dbReference type="PROSITE" id="PS50109">
    <property type="entry name" value="HIS_KIN"/>
    <property type="match status" value="1"/>
</dbReference>
<dbReference type="InterPro" id="IPR036097">
    <property type="entry name" value="HisK_dim/P_sf"/>
</dbReference>
<evidence type="ECO:0000256" key="3">
    <source>
        <dbReference type="ARBA" id="ARBA00022553"/>
    </source>
</evidence>
<gene>
    <name evidence="9" type="ORF">GTZ99_07340</name>
</gene>
<evidence type="ECO:0000256" key="5">
    <source>
        <dbReference type="ARBA" id="ARBA00022777"/>
    </source>
</evidence>
<evidence type="ECO:0000313" key="9">
    <source>
        <dbReference type="EMBL" id="NBC36368.1"/>
    </source>
</evidence>
<reference evidence="10" key="1">
    <citation type="submission" date="2020-01" db="EMBL/GenBank/DDBJ databases">
        <title>Sphingomonas sp. strain CSW-10.</title>
        <authorList>
            <person name="Chen W.-M."/>
        </authorList>
    </citation>
    <scope>NUCLEOTIDE SEQUENCE [LARGE SCALE GENOMIC DNA]</scope>
    <source>
        <strain evidence="10">FSY-8</strain>
    </source>
</reference>
<proteinExistence type="predicted"/>
<name>A0ABW9XCU7_9SPHN</name>
<keyword evidence="7" id="KW-1133">Transmembrane helix</keyword>
<keyword evidence="10" id="KW-1185">Reference proteome</keyword>
<dbReference type="EMBL" id="JAAAPO010000002">
    <property type="protein sequence ID" value="NBC36368.1"/>
    <property type="molecule type" value="Genomic_DNA"/>
</dbReference>
<dbReference type="SUPFAM" id="SSF55874">
    <property type="entry name" value="ATPase domain of HSP90 chaperone/DNA topoisomerase II/histidine kinase"/>
    <property type="match status" value="1"/>
</dbReference>
<dbReference type="Proteomes" id="UP000753724">
    <property type="component" value="Unassembled WGS sequence"/>
</dbReference>
<dbReference type="CDD" id="cd00082">
    <property type="entry name" value="HisKA"/>
    <property type="match status" value="1"/>
</dbReference>
<evidence type="ECO:0000259" key="8">
    <source>
        <dbReference type="PROSITE" id="PS50109"/>
    </source>
</evidence>
<dbReference type="RefSeq" id="WP_161717587.1">
    <property type="nucleotide sequence ID" value="NZ_JAAAPO010000002.1"/>
</dbReference>
<accession>A0ABW9XCU7</accession>
<dbReference type="InterPro" id="IPR003661">
    <property type="entry name" value="HisK_dim/P_dom"/>
</dbReference>
<dbReference type="InterPro" id="IPR036890">
    <property type="entry name" value="HATPase_C_sf"/>
</dbReference>
<comment type="catalytic activity">
    <reaction evidence="1">
        <text>ATP + protein L-histidine = ADP + protein N-phospho-L-histidine.</text>
        <dbReference type="EC" id="2.7.13.3"/>
    </reaction>
</comment>
<feature type="transmembrane region" description="Helical" evidence="7">
    <location>
        <begin position="26"/>
        <end position="45"/>
    </location>
</feature>
<dbReference type="SMART" id="SM00387">
    <property type="entry name" value="HATPase_c"/>
    <property type="match status" value="1"/>
</dbReference>
<evidence type="ECO:0000313" key="10">
    <source>
        <dbReference type="Proteomes" id="UP000753724"/>
    </source>
</evidence>
<evidence type="ECO:0000256" key="6">
    <source>
        <dbReference type="ARBA" id="ARBA00023012"/>
    </source>
</evidence>
<dbReference type="EC" id="2.7.13.3" evidence="2"/>
<evidence type="ECO:0000256" key="4">
    <source>
        <dbReference type="ARBA" id="ARBA00022679"/>
    </source>
</evidence>
<dbReference type="PANTHER" id="PTHR43711">
    <property type="entry name" value="TWO-COMPONENT HISTIDINE KINASE"/>
    <property type="match status" value="1"/>
</dbReference>
<keyword evidence="6" id="KW-0902">Two-component regulatory system</keyword>
<keyword evidence="3" id="KW-0597">Phosphoprotein</keyword>
<keyword evidence="7" id="KW-0472">Membrane</keyword>
<dbReference type="PANTHER" id="PTHR43711:SF1">
    <property type="entry name" value="HISTIDINE KINASE 1"/>
    <property type="match status" value="1"/>
</dbReference>
<protein>
    <recommendedName>
        <fullName evidence="2">histidine kinase</fullName>
        <ecNumber evidence="2">2.7.13.3</ecNumber>
    </recommendedName>
</protein>
<dbReference type="PRINTS" id="PR00344">
    <property type="entry name" value="BCTRLSENSOR"/>
</dbReference>
<dbReference type="InterPro" id="IPR005467">
    <property type="entry name" value="His_kinase_dom"/>
</dbReference>
<dbReference type="SMART" id="SM00388">
    <property type="entry name" value="HisKA"/>
    <property type="match status" value="1"/>
</dbReference>
<comment type="caution">
    <text evidence="9">The sequence shown here is derived from an EMBL/GenBank/DDBJ whole genome shotgun (WGS) entry which is preliminary data.</text>
</comment>
<organism evidence="9 10">
    <name type="scientific">Novosphingobium ovatum</name>
    <dbReference type="NCBI Taxonomy" id="1908523"/>
    <lineage>
        <taxon>Bacteria</taxon>
        <taxon>Pseudomonadati</taxon>
        <taxon>Pseudomonadota</taxon>
        <taxon>Alphaproteobacteria</taxon>
        <taxon>Sphingomonadales</taxon>
        <taxon>Sphingomonadaceae</taxon>
        <taxon>Novosphingobium</taxon>
    </lineage>
</organism>
<evidence type="ECO:0000256" key="2">
    <source>
        <dbReference type="ARBA" id="ARBA00012438"/>
    </source>
</evidence>